<evidence type="ECO:0000256" key="9">
    <source>
        <dbReference type="PIRSR" id="PIRSR601548-8"/>
    </source>
</evidence>
<keyword evidence="4 6" id="KW-0325">Glycoprotein</keyword>
<keyword evidence="11" id="KW-0482">Metalloprotease</keyword>
<comment type="caution">
    <text evidence="10">Lacks conserved residue(s) required for the propagation of feature annotation.</text>
</comment>
<dbReference type="EMBL" id="JTDY01001547">
    <property type="protein sequence ID" value="KOB73574.1"/>
    <property type="molecule type" value="Genomic_DNA"/>
</dbReference>
<feature type="compositionally biased region" description="Polar residues" evidence="12">
    <location>
        <begin position="42"/>
        <end position="52"/>
    </location>
</feature>
<dbReference type="GO" id="GO:0004180">
    <property type="term" value="F:carboxypeptidase activity"/>
    <property type="evidence" value="ECO:0007669"/>
    <property type="project" value="UniProtKB-KW"/>
</dbReference>
<dbReference type="InterPro" id="IPR001548">
    <property type="entry name" value="Peptidase_M2"/>
</dbReference>
<dbReference type="PRINTS" id="PR00791">
    <property type="entry name" value="PEPDIPTASEA"/>
</dbReference>
<protein>
    <recommendedName>
        <fullName evidence="11">Angiotensin-converting enzyme</fullName>
        <ecNumber evidence="11">3.4.-.-</ecNumber>
    </recommendedName>
</protein>
<keyword evidence="11" id="KW-0121">Carboxypeptidase</keyword>
<feature type="region of interest" description="Disordered" evidence="12">
    <location>
        <begin position="32"/>
        <end position="52"/>
    </location>
</feature>
<keyword evidence="2" id="KW-0732">Signal</keyword>
<dbReference type="PANTHER" id="PTHR10514:SF45">
    <property type="entry name" value="ANGIOTENSIN-CONVERTING ENZYME"/>
    <property type="match status" value="1"/>
</dbReference>
<evidence type="ECO:0000256" key="3">
    <source>
        <dbReference type="ARBA" id="ARBA00023157"/>
    </source>
</evidence>
<dbReference type="EC" id="3.4.-.-" evidence="11"/>
<dbReference type="SUPFAM" id="SSF55486">
    <property type="entry name" value="Metalloproteases ('zincins'), catalytic domain"/>
    <property type="match status" value="1"/>
</dbReference>
<feature type="binding site" evidence="8">
    <location>
        <position position="16"/>
    </location>
    <ligand>
        <name>Zn(2+)</name>
        <dbReference type="ChEBI" id="CHEBI:29105"/>
        <label>1</label>
        <note>catalytic</note>
    </ligand>
</feature>
<keyword evidence="8 11" id="KW-0479">Metal-binding</keyword>
<name>A0A0L7LDW0_OPEBR</name>
<feature type="non-terminal residue" evidence="13">
    <location>
        <position position="270"/>
    </location>
</feature>
<evidence type="ECO:0000256" key="12">
    <source>
        <dbReference type="SAM" id="MobiDB-lite"/>
    </source>
</evidence>
<evidence type="ECO:0000256" key="2">
    <source>
        <dbReference type="ARBA" id="ARBA00022729"/>
    </source>
</evidence>
<dbReference type="Pfam" id="PF01401">
    <property type="entry name" value="Peptidase_M2"/>
    <property type="match status" value="2"/>
</dbReference>
<feature type="active site" description="Proton donor 2" evidence="7">
    <location>
        <position position="137"/>
    </location>
</feature>
<evidence type="ECO:0000256" key="1">
    <source>
        <dbReference type="ARBA" id="ARBA00008139"/>
    </source>
</evidence>
<proteinExistence type="inferred from homology"/>
<feature type="binding site" evidence="9">
    <location>
        <position position="20"/>
    </location>
    <ligand>
        <name>Zn(2+)</name>
        <dbReference type="ChEBI" id="CHEBI:29105"/>
        <label>2</label>
        <note>catalytic</note>
    </ligand>
</feature>
<evidence type="ECO:0000256" key="11">
    <source>
        <dbReference type="RuleBase" id="RU361144"/>
    </source>
</evidence>
<feature type="active site" description="Proton donor 1" evidence="5">
    <location>
        <position position="137"/>
    </location>
</feature>
<dbReference type="GO" id="GO:0005886">
    <property type="term" value="C:plasma membrane"/>
    <property type="evidence" value="ECO:0007669"/>
    <property type="project" value="TreeGrafter"/>
</dbReference>
<evidence type="ECO:0000256" key="8">
    <source>
        <dbReference type="PIRSR" id="PIRSR601548-3"/>
    </source>
</evidence>
<comment type="caution">
    <text evidence="13">The sequence shown here is derived from an EMBL/GenBank/DDBJ whole genome shotgun (WGS) entry which is preliminary data.</text>
</comment>
<dbReference type="GO" id="GO:0006508">
    <property type="term" value="P:proteolysis"/>
    <property type="evidence" value="ECO:0007669"/>
    <property type="project" value="UniProtKB-KW"/>
</dbReference>
<feature type="glycosylation site" description="N-linked (GlcNAc...) asparagine; partial" evidence="6">
    <location>
        <position position="209"/>
    </location>
</feature>
<comment type="similarity">
    <text evidence="1 10 11">Belongs to the peptidase M2 family.</text>
</comment>
<keyword evidence="8 11" id="KW-0862">Zinc</keyword>
<keyword evidence="3" id="KW-1015">Disulfide bond</keyword>
<keyword evidence="14" id="KW-1185">Reference proteome</keyword>
<keyword evidence="11" id="KW-0378">Hydrolase</keyword>
<evidence type="ECO:0000313" key="13">
    <source>
        <dbReference type="EMBL" id="KOB73574.1"/>
    </source>
</evidence>
<reference evidence="13 14" key="1">
    <citation type="journal article" date="2015" name="Genome Biol. Evol.">
        <title>The genome of winter moth (Operophtera brumata) provides a genomic perspective on sexual dimorphism and phenology.</title>
        <authorList>
            <person name="Derks M.F."/>
            <person name="Smit S."/>
            <person name="Salis L."/>
            <person name="Schijlen E."/>
            <person name="Bossers A."/>
            <person name="Mateman C."/>
            <person name="Pijl A.S."/>
            <person name="de Ridder D."/>
            <person name="Groenen M.A."/>
            <person name="Visser M.E."/>
            <person name="Megens H.J."/>
        </authorList>
    </citation>
    <scope>NUCLEOTIDE SEQUENCE [LARGE SCALE GENOMIC DNA]</scope>
    <source>
        <strain evidence="13">WM2013NL</strain>
        <tissue evidence="13">Head and thorax</tissue>
    </source>
</reference>
<evidence type="ECO:0000256" key="10">
    <source>
        <dbReference type="PROSITE-ProRule" id="PRU01355"/>
    </source>
</evidence>
<evidence type="ECO:0000256" key="4">
    <source>
        <dbReference type="ARBA" id="ARBA00023180"/>
    </source>
</evidence>
<dbReference type="PANTHER" id="PTHR10514">
    <property type="entry name" value="ANGIOTENSIN-CONVERTING ENZYME"/>
    <property type="match status" value="1"/>
</dbReference>
<dbReference type="GO" id="GO:0008237">
    <property type="term" value="F:metallopeptidase activity"/>
    <property type="evidence" value="ECO:0007669"/>
    <property type="project" value="UniProtKB-KW"/>
</dbReference>
<feature type="active site" description="Proton acceptor 1" evidence="5">
    <location>
        <position position="17"/>
    </location>
</feature>
<dbReference type="GO" id="GO:0008241">
    <property type="term" value="F:peptidyl-dipeptidase activity"/>
    <property type="evidence" value="ECO:0007669"/>
    <property type="project" value="InterPro"/>
</dbReference>
<dbReference type="PROSITE" id="PS52011">
    <property type="entry name" value="PEPTIDASE_M2"/>
    <property type="match status" value="1"/>
</dbReference>
<dbReference type="GO" id="GO:0046872">
    <property type="term" value="F:metal ion binding"/>
    <property type="evidence" value="ECO:0007669"/>
    <property type="project" value="UniProtKB-KW"/>
</dbReference>
<dbReference type="Proteomes" id="UP000037510">
    <property type="component" value="Unassembled WGS sequence"/>
</dbReference>
<feature type="binding site" evidence="9">
    <location>
        <position position="16"/>
    </location>
    <ligand>
        <name>Zn(2+)</name>
        <dbReference type="ChEBI" id="CHEBI:29105"/>
        <label>2</label>
        <note>catalytic</note>
    </ligand>
</feature>
<accession>A0A0L7LDW0</accession>
<keyword evidence="11" id="KW-0645">Protease</keyword>
<feature type="active site" description="Proton acceptor 2" evidence="7">
    <location>
        <position position="17"/>
    </location>
</feature>
<gene>
    <name evidence="13" type="ORF">OBRU01_07371</name>
</gene>
<evidence type="ECO:0000256" key="6">
    <source>
        <dbReference type="PIRSR" id="PIRSR601548-10"/>
    </source>
</evidence>
<evidence type="ECO:0000256" key="7">
    <source>
        <dbReference type="PIRSR" id="PIRSR601548-11"/>
    </source>
</evidence>
<organism evidence="13 14">
    <name type="scientific">Operophtera brumata</name>
    <name type="common">Winter moth</name>
    <name type="synonym">Phalaena brumata</name>
    <dbReference type="NCBI Taxonomy" id="104452"/>
    <lineage>
        <taxon>Eukaryota</taxon>
        <taxon>Metazoa</taxon>
        <taxon>Ecdysozoa</taxon>
        <taxon>Arthropoda</taxon>
        <taxon>Hexapoda</taxon>
        <taxon>Insecta</taxon>
        <taxon>Pterygota</taxon>
        <taxon>Neoptera</taxon>
        <taxon>Endopterygota</taxon>
        <taxon>Lepidoptera</taxon>
        <taxon>Glossata</taxon>
        <taxon>Ditrysia</taxon>
        <taxon>Geometroidea</taxon>
        <taxon>Geometridae</taxon>
        <taxon>Larentiinae</taxon>
        <taxon>Operophtera</taxon>
    </lineage>
</organism>
<dbReference type="STRING" id="104452.A0A0L7LDW0"/>
<dbReference type="AlphaFoldDB" id="A0A0L7LDW0"/>
<sequence>MPLVLLWSPCLISTHHEMAHIQYYQQYSDQPQLFRDGDNPGDTPTNRSCSGTEQTLVSTINGRLLHHATGSFMVTLPDIDAPRDGTHPILPPWRWSVFEDGVHSMNSRWWQMKLRFQGVIRPVSRSEADFDPGSKYHIVSDQPGSSKSASDIIRTMSKGKTNRVSPESLVNTVHCPLLDVASPYNEIMQSGSSKSASDIIRTMSKGKTNRISPESLVKYFRPLELWLRVQNRDEHLIGWSSNYHDVALFTSRGESHRLRTSFTIVLSSLI</sequence>
<evidence type="ECO:0000256" key="5">
    <source>
        <dbReference type="PIRSR" id="PIRSR601548-1"/>
    </source>
</evidence>
<evidence type="ECO:0000313" key="14">
    <source>
        <dbReference type="Proteomes" id="UP000037510"/>
    </source>
</evidence>
<feature type="binding site" evidence="8">
    <location>
        <position position="20"/>
    </location>
    <ligand>
        <name>Zn(2+)</name>
        <dbReference type="ChEBI" id="CHEBI:29105"/>
        <label>1</label>
        <note>catalytic</note>
    </ligand>
</feature>
<comment type="cofactor">
    <cofactor evidence="11">
        <name>Zn(2+)</name>
        <dbReference type="ChEBI" id="CHEBI:29105"/>
    </cofactor>
    <text evidence="11">Binds 2 Zn(2+) ions per subunit.</text>
</comment>